<dbReference type="Proteomes" id="UP000297716">
    <property type="component" value="Unassembled WGS sequence"/>
</dbReference>
<feature type="region of interest" description="Disordered" evidence="1">
    <location>
        <begin position="232"/>
        <end position="252"/>
    </location>
</feature>
<organism evidence="3 4">
    <name type="scientific">Xylaria hypoxylon</name>
    <dbReference type="NCBI Taxonomy" id="37992"/>
    <lineage>
        <taxon>Eukaryota</taxon>
        <taxon>Fungi</taxon>
        <taxon>Dikarya</taxon>
        <taxon>Ascomycota</taxon>
        <taxon>Pezizomycotina</taxon>
        <taxon>Sordariomycetes</taxon>
        <taxon>Xylariomycetidae</taxon>
        <taxon>Xylariales</taxon>
        <taxon>Xylariaceae</taxon>
        <taxon>Xylaria</taxon>
    </lineage>
</organism>
<evidence type="ECO:0000313" key="4">
    <source>
        <dbReference type="Proteomes" id="UP000297716"/>
    </source>
</evidence>
<keyword evidence="4" id="KW-1185">Reference proteome</keyword>
<proteinExistence type="predicted"/>
<accession>A0A4Z0YYK5</accession>
<reference evidence="3 4" key="1">
    <citation type="submission" date="2019-03" db="EMBL/GenBank/DDBJ databases">
        <title>Draft genome sequence of Xylaria hypoxylon DSM 108379, a ubiquitous saprotrophic-parasitic fungi on hardwood.</title>
        <authorList>
            <person name="Buettner E."/>
            <person name="Leonhardt S."/>
            <person name="Gebauer A.M."/>
            <person name="Liers C."/>
            <person name="Hofrichter M."/>
            <person name="Kellner H."/>
        </authorList>
    </citation>
    <scope>NUCLEOTIDE SEQUENCE [LARGE SCALE GENOMIC DNA]</scope>
    <source>
        <strain evidence="3 4">DSM 108379</strain>
    </source>
</reference>
<dbReference type="PANTHER" id="PTHR13847:SF150">
    <property type="entry name" value="OXIDOREDUCTASE TDA3-RELATED"/>
    <property type="match status" value="1"/>
</dbReference>
<dbReference type="InterPro" id="IPR006076">
    <property type="entry name" value="FAD-dep_OxRdtase"/>
</dbReference>
<dbReference type="Gene3D" id="3.50.50.60">
    <property type="entry name" value="FAD/NAD(P)-binding domain"/>
    <property type="match status" value="2"/>
</dbReference>
<feature type="compositionally biased region" description="Basic and acidic residues" evidence="1">
    <location>
        <begin position="233"/>
        <end position="250"/>
    </location>
</feature>
<dbReference type="GO" id="GO:0005770">
    <property type="term" value="C:late endosome"/>
    <property type="evidence" value="ECO:0007669"/>
    <property type="project" value="TreeGrafter"/>
</dbReference>
<dbReference type="SUPFAM" id="SSF51905">
    <property type="entry name" value="FAD/NAD(P)-binding domain"/>
    <property type="match status" value="1"/>
</dbReference>
<evidence type="ECO:0000313" key="3">
    <source>
        <dbReference type="EMBL" id="TGJ83583.1"/>
    </source>
</evidence>
<protein>
    <recommendedName>
        <fullName evidence="2">FAD dependent oxidoreductase domain-containing protein</fullName>
    </recommendedName>
</protein>
<feature type="region of interest" description="Disordered" evidence="1">
    <location>
        <begin position="447"/>
        <end position="466"/>
    </location>
</feature>
<sequence>MQEITIVGGGIIGCSTAYFLTRHPSYSPDTHCITLLEASSTNSGGRTRDSIQDPAALADLTTASKQNPAHDGIAGGASGKAGGLLALWAFPQSIVPLSFRLHDELAREHGGDKRWGYRRCWASQVDCKARLPPGLDVSASAEPPPADGGQAGASKGLHKDHKKATAALRKLGVPDELDWVDATESLGAYDNIGTPDNTAQVHPELFTRSMAQLAEDAGVRIVTGARVTAVNRSPDESRVESVTYEKDGQETTHPTTHCVVAAGPWTRRLLPEIPVTASRAHSVVIKAPRPLSAQHSTGQSKRDARGEQVVEPEIYARPDGTAYACGPTDDVAPLPLTTAEVEVDEARCADIVAQVGGISDELGSDGEVLARQACYLPQGGPYIGQVGSTKGLIVAAGHTCWGIQNAPGTGKLIEYFVMAMAFASMSSAKNDNILLPDFIEERTRRSLKRMAKPNPPDPRRRRPSWSAAVRLQREMLAIMQEKTGMDFWGIIRELWALEKLLVKTGAQAHELQAIRVEVDEQRPSLSDKAYMEQREGIIYNTPQPPNPI</sequence>
<dbReference type="GO" id="GO:0042147">
    <property type="term" value="P:retrograde transport, endosome to Golgi"/>
    <property type="evidence" value="ECO:0007669"/>
    <property type="project" value="TreeGrafter"/>
</dbReference>
<dbReference type="Gene3D" id="3.30.9.10">
    <property type="entry name" value="D-Amino Acid Oxidase, subunit A, domain 2"/>
    <property type="match status" value="1"/>
</dbReference>
<dbReference type="PANTHER" id="PTHR13847">
    <property type="entry name" value="SARCOSINE DEHYDROGENASE-RELATED"/>
    <property type="match status" value="1"/>
</dbReference>
<feature type="region of interest" description="Disordered" evidence="1">
    <location>
        <begin position="134"/>
        <end position="161"/>
    </location>
</feature>
<dbReference type="EMBL" id="SKBN01000089">
    <property type="protein sequence ID" value="TGJ83583.1"/>
    <property type="molecule type" value="Genomic_DNA"/>
</dbReference>
<dbReference type="STRING" id="37992.A0A4Z0YYK5"/>
<evidence type="ECO:0000259" key="2">
    <source>
        <dbReference type="Pfam" id="PF01266"/>
    </source>
</evidence>
<dbReference type="InterPro" id="IPR036188">
    <property type="entry name" value="FAD/NAD-bd_sf"/>
</dbReference>
<comment type="caution">
    <text evidence="3">The sequence shown here is derived from an EMBL/GenBank/DDBJ whole genome shotgun (WGS) entry which is preliminary data.</text>
</comment>
<name>A0A4Z0YYK5_9PEZI</name>
<evidence type="ECO:0000256" key="1">
    <source>
        <dbReference type="SAM" id="MobiDB-lite"/>
    </source>
</evidence>
<dbReference type="AlphaFoldDB" id="A0A4Z0YYK5"/>
<dbReference type="GO" id="GO:0005829">
    <property type="term" value="C:cytosol"/>
    <property type="evidence" value="ECO:0007669"/>
    <property type="project" value="GOC"/>
</dbReference>
<dbReference type="OrthoDB" id="498204at2759"/>
<feature type="domain" description="FAD dependent oxidoreductase" evidence="2">
    <location>
        <begin position="70"/>
        <end position="413"/>
    </location>
</feature>
<dbReference type="Pfam" id="PF01266">
    <property type="entry name" value="DAO"/>
    <property type="match status" value="1"/>
</dbReference>
<gene>
    <name evidence="3" type="ORF">E0Z10_g5174</name>
</gene>